<dbReference type="PROSITE" id="PS00109">
    <property type="entry name" value="PROTEIN_KINASE_TYR"/>
    <property type="match status" value="1"/>
</dbReference>
<dbReference type="InterPro" id="IPR008266">
    <property type="entry name" value="Tyr_kinase_AS"/>
</dbReference>
<keyword evidence="6" id="KW-0067">ATP-binding</keyword>
<protein>
    <submittedName>
        <fullName evidence="14">TonB family protein</fullName>
    </submittedName>
</protein>
<feature type="region of interest" description="Disordered" evidence="10">
    <location>
        <begin position="241"/>
        <end position="328"/>
    </location>
</feature>
<dbReference type="InterPro" id="IPR037682">
    <property type="entry name" value="TonB_C"/>
</dbReference>
<evidence type="ECO:0000259" key="11">
    <source>
        <dbReference type="PROSITE" id="PS50011"/>
    </source>
</evidence>
<dbReference type="Pfam" id="PF00069">
    <property type="entry name" value="Pkinase"/>
    <property type="match status" value="1"/>
</dbReference>
<dbReference type="EMBL" id="JACXWA010000120">
    <property type="protein sequence ID" value="MBD3871183.1"/>
    <property type="molecule type" value="Genomic_DNA"/>
</dbReference>
<dbReference type="Pfam" id="PF03544">
    <property type="entry name" value="TonB_C"/>
    <property type="match status" value="1"/>
</dbReference>
<dbReference type="Gene3D" id="3.40.50.2300">
    <property type="match status" value="1"/>
</dbReference>
<dbReference type="GO" id="GO:0016020">
    <property type="term" value="C:membrane"/>
    <property type="evidence" value="ECO:0007669"/>
    <property type="project" value="UniProtKB-SubCell"/>
</dbReference>
<dbReference type="PROSITE" id="PS52015">
    <property type="entry name" value="TONB_CTD"/>
    <property type="match status" value="1"/>
</dbReference>
<accession>A0A8J6Y6N1</accession>
<evidence type="ECO:0000256" key="5">
    <source>
        <dbReference type="ARBA" id="ARBA00022777"/>
    </source>
</evidence>
<keyword evidence="5" id="KW-0418">Kinase</keyword>
<organism evidence="14 15">
    <name type="scientific">Candidatus Sulfomarinibacter kjeldsenii</name>
    <dbReference type="NCBI Taxonomy" id="2885994"/>
    <lineage>
        <taxon>Bacteria</taxon>
        <taxon>Pseudomonadati</taxon>
        <taxon>Acidobacteriota</taxon>
        <taxon>Thermoanaerobaculia</taxon>
        <taxon>Thermoanaerobaculales</taxon>
        <taxon>Candidatus Sulfomarinibacteraceae</taxon>
        <taxon>Candidatus Sulfomarinibacter</taxon>
    </lineage>
</organism>
<evidence type="ECO:0000259" key="13">
    <source>
        <dbReference type="PROSITE" id="PS52015"/>
    </source>
</evidence>
<keyword evidence="2" id="KW-0808">Transferase</keyword>
<dbReference type="AlphaFoldDB" id="A0A8J6Y6N1"/>
<evidence type="ECO:0000313" key="14">
    <source>
        <dbReference type="EMBL" id="MBD3871183.1"/>
    </source>
</evidence>
<dbReference type="PANTHER" id="PTHR43289:SF6">
    <property type="entry name" value="SERINE_THREONINE-PROTEIN KINASE NEKL-3"/>
    <property type="match status" value="1"/>
</dbReference>
<feature type="region of interest" description="Disordered" evidence="10">
    <location>
        <begin position="633"/>
        <end position="671"/>
    </location>
</feature>
<dbReference type="InterPro" id="IPR006260">
    <property type="entry name" value="TonB/TolA_C"/>
</dbReference>
<feature type="compositionally biased region" description="Pro residues" evidence="10">
    <location>
        <begin position="649"/>
        <end position="661"/>
    </location>
</feature>
<dbReference type="PROSITE" id="PS50110">
    <property type="entry name" value="RESPONSE_REGULATORY"/>
    <property type="match status" value="1"/>
</dbReference>
<proteinExistence type="predicted"/>
<evidence type="ECO:0000256" key="3">
    <source>
        <dbReference type="ARBA" id="ARBA00022692"/>
    </source>
</evidence>
<feature type="domain" description="Protein kinase" evidence="11">
    <location>
        <begin position="332"/>
        <end position="607"/>
    </location>
</feature>
<comment type="caution">
    <text evidence="9">Lacks conserved residue(s) required for the propagation of feature annotation.</text>
</comment>
<dbReference type="InterPro" id="IPR011006">
    <property type="entry name" value="CheY-like_superfamily"/>
</dbReference>
<comment type="caution">
    <text evidence="14">The sequence shown here is derived from an EMBL/GenBank/DDBJ whole genome shotgun (WGS) entry which is preliminary data.</text>
</comment>
<name>A0A8J6Y6N1_9BACT</name>
<dbReference type="Pfam" id="PF00072">
    <property type="entry name" value="Response_reg"/>
    <property type="match status" value="1"/>
</dbReference>
<dbReference type="PROSITE" id="PS50011">
    <property type="entry name" value="PROTEIN_KINASE_DOM"/>
    <property type="match status" value="1"/>
</dbReference>
<dbReference type="InterPro" id="IPR000719">
    <property type="entry name" value="Prot_kinase_dom"/>
</dbReference>
<reference evidence="14 15" key="1">
    <citation type="submission" date="2020-08" db="EMBL/GenBank/DDBJ databases">
        <title>Acidobacteriota in marine sediments use diverse sulfur dissimilation pathways.</title>
        <authorList>
            <person name="Wasmund K."/>
        </authorList>
    </citation>
    <scope>NUCLEOTIDE SEQUENCE [LARGE SCALE GENOMIC DNA]</scope>
    <source>
        <strain evidence="14">MAG AM3-A</strain>
    </source>
</reference>
<feature type="compositionally biased region" description="Pro residues" evidence="10">
    <location>
        <begin position="828"/>
        <end position="853"/>
    </location>
</feature>
<sequence>MNASILVIEYEPRYVEHLREALAGPDFHLEIAGNLDDAVNLCASFEPAVVIINSVLPNLNIEDAITQLRARAGLRATPFLILMSGYRGETPKEDAVQYGAQDILERPFGADALRERVEELIRITPDPAATQAIPQEMLETLRRSAGLSDREAPVTSDDLFGDILSDMEGGEQQPVQAPPEITTPPVAEESTEDSSLNEALADILEPEKGTKLRTTKSTDEEVDKLLSDTLSGLDIAALRKKPVEAEPVAQSATPTSPPQETEKPAAPPTPSEPPESLPPVEEPVPEEKPTHVTPLPAKPPRKKPPGRKPPAESAPPDASESPAPSGSEFGQYVIEEHIATGGMADVYKARMMGMEGFQKTVAIKRILGNLTDSDEFVRMFIDEAKLAAQLNHNNIIHIYDLGKVDRSHYIAMEYIEGHDLRSILELCRQRDVKMPIEVALYVTNLLASALDYAHKKHDFEDRALGLVHRDVSPQNVLISFDGDIKLCDFGIAKAASKASQTRSGALKGKLQYMSPEQAWGKDIDHRSDIFSLGLVLFEMLTNEKVFSGTSELSVLEQVRDPIITAPSMKNADVDSEVDRIIFLALSAERDERYQSAEDLQRDLEKVMRKKGWSVDRSNLVAFLESLDSGRQVQPVADDASVTPVQSAPPSEPPPPVPPIEPPVEATPVPPPAVEPEVLLAENDGLDGVLSVTPPISRSAESGIDDSGFGLKNAAAGGNKKRLWVAFGALAVVLAAAGGWFFFGRGGLESSPSSRAVPITIPATETPTPEPTVGLMSDQELIERAREVAAAEITKQEEELRKRLEEEFPTPTPIPPTPTPTETSTPLPTDTPTPIPPTPTSPPPTATPIPPTPTPSVREGDIVVPGPGVIPPVIIYREPPRYPPAAQRMGESGVVEAEALVGINGVVEQVRITKVEGRSLGFEKAAEEAIFKGRYKPATKGGIKVRVWVTIRVPFQLE</sequence>
<dbReference type="CDD" id="cd14014">
    <property type="entry name" value="STKc_PknB_like"/>
    <property type="match status" value="1"/>
</dbReference>
<dbReference type="SUPFAM" id="SSF74653">
    <property type="entry name" value="TolA/TonB C-terminal domain"/>
    <property type="match status" value="1"/>
</dbReference>
<keyword evidence="4" id="KW-0547">Nucleotide-binding</keyword>
<dbReference type="Gene3D" id="1.10.510.10">
    <property type="entry name" value="Transferase(Phosphotransferase) domain 1"/>
    <property type="match status" value="1"/>
</dbReference>
<dbReference type="SUPFAM" id="SSF56112">
    <property type="entry name" value="Protein kinase-like (PK-like)"/>
    <property type="match status" value="1"/>
</dbReference>
<evidence type="ECO:0000256" key="6">
    <source>
        <dbReference type="ARBA" id="ARBA00022840"/>
    </source>
</evidence>
<feature type="region of interest" description="Disordered" evidence="10">
    <location>
        <begin position="800"/>
        <end position="863"/>
    </location>
</feature>
<dbReference type="GO" id="GO:0005524">
    <property type="term" value="F:ATP binding"/>
    <property type="evidence" value="ECO:0007669"/>
    <property type="project" value="UniProtKB-KW"/>
</dbReference>
<dbReference type="GO" id="GO:0000160">
    <property type="term" value="P:phosphorelay signal transduction system"/>
    <property type="evidence" value="ECO:0007669"/>
    <property type="project" value="InterPro"/>
</dbReference>
<evidence type="ECO:0000256" key="4">
    <source>
        <dbReference type="ARBA" id="ARBA00022741"/>
    </source>
</evidence>
<keyword evidence="3" id="KW-0812">Transmembrane</keyword>
<dbReference type="Gene3D" id="3.30.200.20">
    <property type="entry name" value="Phosphorylase Kinase, domain 1"/>
    <property type="match status" value="1"/>
</dbReference>
<dbReference type="SMART" id="SM00448">
    <property type="entry name" value="REC"/>
    <property type="match status" value="1"/>
</dbReference>
<keyword evidence="8" id="KW-0472">Membrane</keyword>
<dbReference type="Gene3D" id="3.30.1150.10">
    <property type="match status" value="1"/>
</dbReference>
<gene>
    <name evidence="14" type="ORF">IFJ97_07485</name>
</gene>
<feature type="domain" description="TonB C-terminal" evidence="13">
    <location>
        <begin position="866"/>
        <end position="957"/>
    </location>
</feature>
<evidence type="ECO:0000256" key="9">
    <source>
        <dbReference type="PROSITE-ProRule" id="PRU00169"/>
    </source>
</evidence>
<evidence type="ECO:0000256" key="7">
    <source>
        <dbReference type="ARBA" id="ARBA00022989"/>
    </source>
</evidence>
<dbReference type="Proteomes" id="UP000598633">
    <property type="component" value="Unassembled WGS sequence"/>
</dbReference>
<dbReference type="InterPro" id="IPR001789">
    <property type="entry name" value="Sig_transdc_resp-reg_receiver"/>
</dbReference>
<keyword evidence="7" id="KW-1133">Transmembrane helix</keyword>
<dbReference type="GO" id="GO:0055085">
    <property type="term" value="P:transmembrane transport"/>
    <property type="evidence" value="ECO:0007669"/>
    <property type="project" value="InterPro"/>
</dbReference>
<dbReference type="PANTHER" id="PTHR43289">
    <property type="entry name" value="MITOGEN-ACTIVATED PROTEIN KINASE KINASE KINASE 20-RELATED"/>
    <property type="match status" value="1"/>
</dbReference>
<evidence type="ECO:0000259" key="12">
    <source>
        <dbReference type="PROSITE" id="PS50110"/>
    </source>
</evidence>
<comment type="subcellular location">
    <subcellularLocation>
        <location evidence="1">Membrane</location>
        <topology evidence="1">Single-pass membrane protein</topology>
    </subcellularLocation>
</comment>
<evidence type="ECO:0000256" key="2">
    <source>
        <dbReference type="ARBA" id="ARBA00022679"/>
    </source>
</evidence>
<evidence type="ECO:0000313" key="15">
    <source>
        <dbReference type="Proteomes" id="UP000598633"/>
    </source>
</evidence>
<dbReference type="InterPro" id="IPR011009">
    <property type="entry name" value="Kinase-like_dom_sf"/>
</dbReference>
<evidence type="ECO:0000256" key="10">
    <source>
        <dbReference type="SAM" id="MobiDB-lite"/>
    </source>
</evidence>
<feature type="compositionally biased region" description="Low complexity" evidence="10">
    <location>
        <begin position="314"/>
        <end position="328"/>
    </location>
</feature>
<evidence type="ECO:0000256" key="1">
    <source>
        <dbReference type="ARBA" id="ARBA00004167"/>
    </source>
</evidence>
<feature type="domain" description="Response regulatory" evidence="12">
    <location>
        <begin position="4"/>
        <end position="121"/>
    </location>
</feature>
<feature type="region of interest" description="Disordered" evidence="10">
    <location>
        <begin position="144"/>
        <end position="195"/>
    </location>
</feature>
<dbReference type="GO" id="GO:0004674">
    <property type="term" value="F:protein serine/threonine kinase activity"/>
    <property type="evidence" value="ECO:0007669"/>
    <property type="project" value="TreeGrafter"/>
</dbReference>
<feature type="compositionally biased region" description="Pro residues" evidence="10">
    <location>
        <begin position="265"/>
        <end position="282"/>
    </location>
</feature>
<feature type="compositionally biased region" description="Pro residues" evidence="10">
    <location>
        <begin position="809"/>
        <end position="818"/>
    </location>
</feature>
<dbReference type="NCBIfam" id="TIGR01352">
    <property type="entry name" value="tonB_Cterm"/>
    <property type="match status" value="1"/>
</dbReference>
<dbReference type="SUPFAM" id="SSF52172">
    <property type="entry name" value="CheY-like"/>
    <property type="match status" value="1"/>
</dbReference>
<evidence type="ECO:0000256" key="8">
    <source>
        <dbReference type="ARBA" id="ARBA00023136"/>
    </source>
</evidence>